<evidence type="ECO:0000256" key="1">
    <source>
        <dbReference type="SAM" id="MobiDB-lite"/>
    </source>
</evidence>
<evidence type="ECO:0008006" key="4">
    <source>
        <dbReference type="Google" id="ProtNLM"/>
    </source>
</evidence>
<feature type="compositionally biased region" description="Polar residues" evidence="1">
    <location>
        <begin position="72"/>
        <end position="84"/>
    </location>
</feature>
<dbReference type="Proteomes" id="UP001589575">
    <property type="component" value="Unassembled WGS sequence"/>
</dbReference>
<comment type="caution">
    <text evidence="2">The sequence shown here is derived from an EMBL/GenBank/DDBJ whole genome shotgun (WGS) entry which is preliminary data.</text>
</comment>
<sequence length="84" mass="8960">MVAGFGRWGAQWSRGHGPSLVVTWIHARGGCQLARPSCRTGNQRRTIRWFAITAASVSPSSRASIAVRTSKGESSGHTSRASPP</sequence>
<dbReference type="EMBL" id="JBHMFI010000001">
    <property type="protein sequence ID" value="MFB9072995.1"/>
    <property type="molecule type" value="Genomic_DNA"/>
</dbReference>
<reference evidence="2 3" key="1">
    <citation type="submission" date="2024-09" db="EMBL/GenBank/DDBJ databases">
        <authorList>
            <person name="Sun Q."/>
            <person name="Mori K."/>
        </authorList>
    </citation>
    <scope>NUCLEOTIDE SEQUENCE [LARGE SCALE GENOMIC DNA]</scope>
    <source>
        <strain evidence="2 3">CCM 7609</strain>
    </source>
</reference>
<gene>
    <name evidence="2" type="ORF">ACFFX0_18020</name>
</gene>
<accession>A0ABV5G228</accession>
<evidence type="ECO:0000313" key="3">
    <source>
        <dbReference type="Proteomes" id="UP001589575"/>
    </source>
</evidence>
<name>A0ABV5G228_9MICC</name>
<protein>
    <recommendedName>
        <fullName evidence="4">Secreted protein</fullName>
    </recommendedName>
</protein>
<evidence type="ECO:0000313" key="2">
    <source>
        <dbReference type="EMBL" id="MFB9072995.1"/>
    </source>
</evidence>
<proteinExistence type="predicted"/>
<keyword evidence="3" id="KW-1185">Reference proteome</keyword>
<organism evidence="2 3">
    <name type="scientific">Citricoccus parietis</name>
    <dbReference type="NCBI Taxonomy" id="592307"/>
    <lineage>
        <taxon>Bacteria</taxon>
        <taxon>Bacillati</taxon>
        <taxon>Actinomycetota</taxon>
        <taxon>Actinomycetes</taxon>
        <taxon>Micrococcales</taxon>
        <taxon>Micrococcaceae</taxon>
        <taxon>Citricoccus</taxon>
    </lineage>
</organism>
<feature type="region of interest" description="Disordered" evidence="1">
    <location>
        <begin position="59"/>
        <end position="84"/>
    </location>
</feature>